<evidence type="ECO:0000313" key="5">
    <source>
        <dbReference type="EMBL" id="CAF4026119.1"/>
    </source>
</evidence>
<dbReference type="Proteomes" id="UP000682733">
    <property type="component" value="Unassembled WGS sequence"/>
</dbReference>
<evidence type="ECO:0000313" key="3">
    <source>
        <dbReference type="EMBL" id="CAF1254636.1"/>
    </source>
</evidence>
<organism evidence="3 6">
    <name type="scientific">Didymodactylos carnosus</name>
    <dbReference type="NCBI Taxonomy" id="1234261"/>
    <lineage>
        <taxon>Eukaryota</taxon>
        <taxon>Metazoa</taxon>
        <taxon>Spiralia</taxon>
        <taxon>Gnathifera</taxon>
        <taxon>Rotifera</taxon>
        <taxon>Eurotatoria</taxon>
        <taxon>Bdelloidea</taxon>
        <taxon>Philodinida</taxon>
        <taxon>Philodinidae</taxon>
        <taxon>Didymodactylos</taxon>
    </lineage>
</organism>
<dbReference type="Proteomes" id="UP000663829">
    <property type="component" value="Unassembled WGS sequence"/>
</dbReference>
<dbReference type="EMBL" id="CAJNOQ010010544">
    <property type="protein sequence ID" value="CAF1254636.1"/>
    <property type="molecule type" value="Genomic_DNA"/>
</dbReference>
<name>A0A815A5E6_9BILA</name>
<dbReference type="EMBL" id="CAJNOK010009750">
    <property type="protein sequence ID" value="CAF1097444.1"/>
    <property type="molecule type" value="Genomic_DNA"/>
</dbReference>
<evidence type="ECO:0000313" key="4">
    <source>
        <dbReference type="EMBL" id="CAF3858920.1"/>
    </source>
</evidence>
<dbReference type="EMBL" id="CAJOBA010009768">
    <property type="protein sequence ID" value="CAF3858920.1"/>
    <property type="molecule type" value="Genomic_DNA"/>
</dbReference>
<dbReference type="EMBL" id="CAJOBC010016039">
    <property type="protein sequence ID" value="CAF4026119.1"/>
    <property type="molecule type" value="Genomic_DNA"/>
</dbReference>
<dbReference type="Proteomes" id="UP000681722">
    <property type="component" value="Unassembled WGS sequence"/>
</dbReference>
<evidence type="ECO:0000256" key="1">
    <source>
        <dbReference type="SAM" id="MobiDB-lite"/>
    </source>
</evidence>
<feature type="region of interest" description="Disordered" evidence="1">
    <location>
        <begin position="1"/>
        <end position="29"/>
    </location>
</feature>
<evidence type="ECO:0000313" key="6">
    <source>
        <dbReference type="Proteomes" id="UP000663829"/>
    </source>
</evidence>
<dbReference type="Proteomes" id="UP000677228">
    <property type="component" value="Unassembled WGS sequence"/>
</dbReference>
<comment type="caution">
    <text evidence="3">The sequence shown here is derived from an EMBL/GenBank/DDBJ whole genome shotgun (WGS) entry which is preliminary data.</text>
</comment>
<gene>
    <name evidence="3" type="ORF">GPM918_LOCUS26302</name>
    <name evidence="2" type="ORF">OVA965_LOCUS19123</name>
    <name evidence="5" type="ORF">SRO942_LOCUS26423</name>
    <name evidence="4" type="ORF">TMI583_LOCUS19136</name>
</gene>
<reference evidence="3" key="1">
    <citation type="submission" date="2021-02" db="EMBL/GenBank/DDBJ databases">
        <authorList>
            <person name="Nowell W R."/>
        </authorList>
    </citation>
    <scope>NUCLEOTIDE SEQUENCE</scope>
</reference>
<keyword evidence="6" id="KW-1185">Reference proteome</keyword>
<sequence>MSFVAGPRPSRKSVGPGPVKSPAGPEFSHRPLIFSGIGRRLEALEQLSTLIGEDVVSTINDQLIPY</sequence>
<dbReference type="AlphaFoldDB" id="A0A815A5E6"/>
<evidence type="ECO:0000313" key="2">
    <source>
        <dbReference type="EMBL" id="CAF1097444.1"/>
    </source>
</evidence>
<protein>
    <submittedName>
        <fullName evidence="3">Uncharacterized protein</fullName>
    </submittedName>
</protein>
<proteinExistence type="predicted"/>
<accession>A0A815A5E6</accession>